<name>A0A833SCQ7_9HYME</name>
<keyword evidence="1" id="KW-1133">Transmembrane helix</keyword>
<evidence type="ECO:0000313" key="3">
    <source>
        <dbReference type="Proteomes" id="UP000655588"/>
    </source>
</evidence>
<keyword evidence="1" id="KW-0472">Membrane</keyword>
<dbReference type="AlphaFoldDB" id="A0A833SCQ7"/>
<keyword evidence="1" id="KW-0812">Transmembrane</keyword>
<dbReference type="EMBL" id="WNWW01000155">
    <property type="protein sequence ID" value="KAF3429561.1"/>
    <property type="molecule type" value="Genomic_DNA"/>
</dbReference>
<gene>
    <name evidence="2" type="ORF">E2986_13622</name>
</gene>
<evidence type="ECO:0000313" key="2">
    <source>
        <dbReference type="EMBL" id="KAF3429561.1"/>
    </source>
</evidence>
<keyword evidence="3" id="KW-1185">Reference proteome</keyword>
<sequence>MDIQLHPMDRMQVTLPNYSNVLNFEKNFSSVDVRLLSKPFLLLCHLRPANFWKTSNKPKFEIKGMLVSWNIVIALLLLLVLVEYHRNCTTY</sequence>
<accession>A0A833SCQ7</accession>
<proteinExistence type="predicted"/>
<evidence type="ECO:0000256" key="1">
    <source>
        <dbReference type="SAM" id="Phobius"/>
    </source>
</evidence>
<dbReference type="Proteomes" id="UP000655588">
    <property type="component" value="Unassembled WGS sequence"/>
</dbReference>
<protein>
    <submittedName>
        <fullName evidence="2">Uncharacterized protein</fullName>
    </submittedName>
</protein>
<comment type="caution">
    <text evidence="2">The sequence shown here is derived from an EMBL/GenBank/DDBJ whole genome shotgun (WGS) entry which is preliminary data.</text>
</comment>
<feature type="transmembrane region" description="Helical" evidence="1">
    <location>
        <begin position="66"/>
        <end position="85"/>
    </location>
</feature>
<organism evidence="2 3">
    <name type="scientific">Frieseomelitta varia</name>
    <dbReference type="NCBI Taxonomy" id="561572"/>
    <lineage>
        <taxon>Eukaryota</taxon>
        <taxon>Metazoa</taxon>
        <taxon>Ecdysozoa</taxon>
        <taxon>Arthropoda</taxon>
        <taxon>Hexapoda</taxon>
        <taxon>Insecta</taxon>
        <taxon>Pterygota</taxon>
        <taxon>Neoptera</taxon>
        <taxon>Endopterygota</taxon>
        <taxon>Hymenoptera</taxon>
        <taxon>Apocrita</taxon>
        <taxon>Aculeata</taxon>
        <taxon>Apoidea</taxon>
        <taxon>Anthophila</taxon>
        <taxon>Apidae</taxon>
        <taxon>Frieseomelitta</taxon>
    </lineage>
</organism>
<reference evidence="2" key="1">
    <citation type="submission" date="2019-11" db="EMBL/GenBank/DDBJ databases">
        <title>The nuclear and mitochondrial genomes of Frieseomelitta varia - a highly eusocial stingless bee (Meliponini) with a permanently sterile worker caste.</title>
        <authorList>
            <person name="Freitas F.C.P."/>
            <person name="Lourenco A.P."/>
            <person name="Nunes F.M.F."/>
            <person name="Paschoal A.R."/>
            <person name="Abreu F.C.P."/>
            <person name="Barbin F.O."/>
            <person name="Bataglia L."/>
            <person name="Cardoso-Junior C.A.M."/>
            <person name="Cervoni M.S."/>
            <person name="Silva S.R."/>
            <person name="Dalarmi F."/>
            <person name="Del Lama M.A."/>
            <person name="Depintor T.S."/>
            <person name="Ferreira K.M."/>
            <person name="Goria P.S."/>
            <person name="Jaskot M.C."/>
            <person name="Lago D.C."/>
            <person name="Luna-Lucena D."/>
            <person name="Moda L.M."/>
            <person name="Nascimento L."/>
            <person name="Pedrino M."/>
            <person name="Rabico F.O."/>
            <person name="Sanches F.C."/>
            <person name="Santos D.E."/>
            <person name="Santos C.G."/>
            <person name="Vieira J."/>
            <person name="Lopes T.F."/>
            <person name="Barchuk A.R."/>
            <person name="Hartfelder K."/>
            <person name="Simoes Z.L.P."/>
            <person name="Bitondi M.M.G."/>
            <person name="Pinheiro D.G."/>
        </authorList>
    </citation>
    <scope>NUCLEOTIDE SEQUENCE</scope>
    <source>
        <strain evidence="2">USP_RPSP 00005682</strain>
        <tissue evidence="2">Whole individual</tissue>
    </source>
</reference>